<organism evidence="1 2">
    <name type="scientific">Mycena sanguinolenta</name>
    <dbReference type="NCBI Taxonomy" id="230812"/>
    <lineage>
        <taxon>Eukaryota</taxon>
        <taxon>Fungi</taxon>
        <taxon>Dikarya</taxon>
        <taxon>Basidiomycota</taxon>
        <taxon>Agaricomycotina</taxon>
        <taxon>Agaricomycetes</taxon>
        <taxon>Agaricomycetidae</taxon>
        <taxon>Agaricales</taxon>
        <taxon>Marasmiineae</taxon>
        <taxon>Mycenaceae</taxon>
        <taxon>Mycena</taxon>
    </lineage>
</organism>
<protein>
    <submittedName>
        <fullName evidence="1">Uncharacterized protein</fullName>
    </submittedName>
</protein>
<dbReference type="Proteomes" id="UP000623467">
    <property type="component" value="Unassembled WGS sequence"/>
</dbReference>
<proteinExistence type="predicted"/>
<accession>A0A8H7CSP0</accession>
<keyword evidence="2" id="KW-1185">Reference proteome</keyword>
<reference evidence="1" key="1">
    <citation type="submission" date="2020-05" db="EMBL/GenBank/DDBJ databases">
        <title>Mycena genomes resolve the evolution of fungal bioluminescence.</title>
        <authorList>
            <person name="Tsai I.J."/>
        </authorList>
    </citation>
    <scope>NUCLEOTIDE SEQUENCE</scope>
    <source>
        <strain evidence="1">160909Yilan</strain>
    </source>
</reference>
<dbReference type="AlphaFoldDB" id="A0A8H7CSP0"/>
<evidence type="ECO:0000313" key="2">
    <source>
        <dbReference type="Proteomes" id="UP000623467"/>
    </source>
</evidence>
<gene>
    <name evidence="1" type="ORF">MSAN_01829300</name>
</gene>
<dbReference type="EMBL" id="JACAZH010000019">
    <property type="protein sequence ID" value="KAF7346033.1"/>
    <property type="molecule type" value="Genomic_DNA"/>
</dbReference>
<comment type="caution">
    <text evidence="1">The sequence shown here is derived from an EMBL/GenBank/DDBJ whole genome shotgun (WGS) entry which is preliminary data.</text>
</comment>
<evidence type="ECO:0000313" key="1">
    <source>
        <dbReference type="EMBL" id="KAF7346033.1"/>
    </source>
</evidence>
<sequence>MSQPIDDLTSKLATIYAEAGQPQELGGNMVEWFKHTAERIKASITEHFKNLPSHSIGKAWFRKENSELNSVDIEGNPIRFKVTGATAEASFPIVGYFGTTELTPGEGHYAITQPCPFVVRITITRPPSAYHAEFLGLDLGSIRCESGEGTWVSVD</sequence>
<name>A0A8H7CSP0_9AGAR</name>